<reference evidence="1 2" key="1">
    <citation type="journal article" date="2015" name="Int. J. Syst. Evol. Microbiol.">
        <title>Mariniphaga sediminis sp. nov., isolated from coastal sediment.</title>
        <authorList>
            <person name="Wang F.Q."/>
            <person name="Shen Q.Y."/>
            <person name="Chen G.J."/>
            <person name="Du Z.J."/>
        </authorList>
    </citation>
    <scope>NUCLEOTIDE SEQUENCE [LARGE SCALE GENOMIC DNA]</scope>
    <source>
        <strain evidence="1 2">SY21</strain>
    </source>
</reference>
<evidence type="ECO:0000313" key="2">
    <source>
        <dbReference type="Proteomes" id="UP000266441"/>
    </source>
</evidence>
<gene>
    <name evidence="1" type="ORF">D1164_21085</name>
</gene>
<proteinExistence type="predicted"/>
<protein>
    <submittedName>
        <fullName evidence="1">Uncharacterized protein</fullName>
    </submittedName>
</protein>
<keyword evidence="2" id="KW-1185">Reference proteome</keyword>
<evidence type="ECO:0000313" key="1">
    <source>
        <dbReference type="EMBL" id="RIH63220.1"/>
    </source>
</evidence>
<comment type="caution">
    <text evidence="1">The sequence shown here is derived from an EMBL/GenBank/DDBJ whole genome shotgun (WGS) entry which is preliminary data.</text>
</comment>
<name>A0A399CYS5_9BACT</name>
<accession>A0A399CYS5</accession>
<dbReference type="Proteomes" id="UP000266441">
    <property type="component" value="Unassembled WGS sequence"/>
</dbReference>
<organism evidence="1 2">
    <name type="scientific">Mariniphaga sediminis</name>
    <dbReference type="NCBI Taxonomy" id="1628158"/>
    <lineage>
        <taxon>Bacteria</taxon>
        <taxon>Pseudomonadati</taxon>
        <taxon>Bacteroidota</taxon>
        <taxon>Bacteroidia</taxon>
        <taxon>Marinilabiliales</taxon>
        <taxon>Prolixibacteraceae</taxon>
        <taxon>Mariniphaga</taxon>
    </lineage>
</organism>
<sequence>MELFFLLNWILLLIISHFLTEKTETIPEKFLIRPVSHKTYTKLTMHFEGREKLLTRLFRLLPAFQL</sequence>
<dbReference type="AlphaFoldDB" id="A0A399CYS5"/>
<dbReference type="EMBL" id="QWET01000024">
    <property type="protein sequence ID" value="RIH63220.1"/>
    <property type="molecule type" value="Genomic_DNA"/>
</dbReference>